<dbReference type="AlphaFoldDB" id="A0A8J4EK55"/>
<feature type="region of interest" description="Disordered" evidence="1">
    <location>
        <begin position="73"/>
        <end position="103"/>
    </location>
</feature>
<sequence length="103" mass="10935">MPISTGNARYLVANVNAINCDLSPSSATKITAKLSANALQTAVMSSSRSHRTEACETTIRHSCQIEGLARPTDRAARPGCRCDTGGQSVDRDIGGYSPSRRQP</sequence>
<gene>
    <name evidence="2" type="ORF">NUM_22900</name>
</gene>
<name>A0A8J4EK55_9ACTN</name>
<evidence type="ECO:0000256" key="1">
    <source>
        <dbReference type="SAM" id="MobiDB-lite"/>
    </source>
</evidence>
<accession>A0A8J4EK55</accession>
<comment type="caution">
    <text evidence="2">The sequence shown here is derived from an EMBL/GenBank/DDBJ whole genome shotgun (WGS) entry which is preliminary data.</text>
</comment>
<reference evidence="3" key="1">
    <citation type="journal article" date="2021" name="Int. J. Syst. Evol. Microbiol.">
        <title>Actinocatenispora comari sp. nov., an endophytic actinomycete isolated from aerial parts of Comarum salesowianum.</title>
        <authorList>
            <person name="Oyunbileg N."/>
            <person name="Iizaka Y."/>
            <person name="Hamada M."/>
            <person name="Davaapurev B.O."/>
            <person name="Fukumoto A."/>
            <person name="Tsetseg B."/>
            <person name="Kato F."/>
            <person name="Tamura T."/>
            <person name="Batkhuu J."/>
            <person name="Anzai Y."/>
        </authorList>
    </citation>
    <scope>NUCLEOTIDE SEQUENCE [LARGE SCALE GENOMIC DNA]</scope>
    <source>
        <strain evidence="3">NUM-2625</strain>
    </source>
</reference>
<organism evidence="2 3">
    <name type="scientific">Actinocatenispora comari</name>
    <dbReference type="NCBI Taxonomy" id="2807577"/>
    <lineage>
        <taxon>Bacteria</taxon>
        <taxon>Bacillati</taxon>
        <taxon>Actinomycetota</taxon>
        <taxon>Actinomycetes</taxon>
        <taxon>Micromonosporales</taxon>
        <taxon>Micromonosporaceae</taxon>
        <taxon>Actinocatenispora</taxon>
    </lineage>
</organism>
<protein>
    <submittedName>
        <fullName evidence="2">Uncharacterized protein</fullName>
    </submittedName>
</protein>
<dbReference type="Proteomes" id="UP000614996">
    <property type="component" value="Unassembled WGS sequence"/>
</dbReference>
<evidence type="ECO:0000313" key="3">
    <source>
        <dbReference type="Proteomes" id="UP000614996"/>
    </source>
</evidence>
<dbReference type="EMBL" id="BOPO01000037">
    <property type="protein sequence ID" value="GIL27036.1"/>
    <property type="molecule type" value="Genomic_DNA"/>
</dbReference>
<evidence type="ECO:0000313" key="2">
    <source>
        <dbReference type="EMBL" id="GIL27036.1"/>
    </source>
</evidence>
<proteinExistence type="predicted"/>
<keyword evidence="3" id="KW-1185">Reference proteome</keyword>